<name>A0ABX7P9Y1_9BACT</name>
<sequence length="719" mass="74348">MKHSVLFSRGGLVGLLVCAGLSGACSSSTVTTGVAGLSGTYDLTLSNDLVFVTSADDDELKVLDLKSDPRDFIAAPNPLQALAITVLDRPDALTHDVGYTEGADTSGPYVYARSSGSSEISVVAAERTRLVEVERLHTGALVTAFAARAPAGEGAPSVLYYAVQTQPAGTGAACPDGAVMRQELPGPDALAAGEGEGTVPPAVPVFCLNPREAATALLVMPQAGQIALATRSTTNLPPALPGRTMLLTESTTGGLASVAVDLSPGFEGSPVRVLATHPQVTRVPDNPDTAQDETEILTAGRFIYGVRDESSCGAAAQCSGVLAVESATGARATDLSGAPMLPITVGGLPTGLAIVPRAQLRLVFTDATGGTATVPLLGILPSSTGKIILFNASDRRVFDLDPSGASVTVNLRNTAETDVAESRGFTDLSSVVSAVQTVKYANPSDPSHVVERNVLLEGSVPSTTYRIVYQGVFPAMTALERDVSQPTIYEVDQPADPRQRAAIGDTLQLESDDSVCATDLVVTDVQPPNTAGRVRLVTTTAIPDVCTNLPRFSVRAGGEQPFILVDAAGTLLARDLVGNTSGYVVPTSYFFHPAGFLTDTVTVDDDPSAAPPAWTVPTYPAASPDIVIRLTGSGLGTRLIRDDRFVVTLNSGIRTFTFGVNTQSSGVGLNFYTLPGPVVAAPGAELAYIAYPSANGILQVNLGGVVDNADNDIALNPFE</sequence>
<reference evidence="1 2" key="1">
    <citation type="submission" date="2021-02" db="EMBL/GenBank/DDBJ databases">
        <title>De Novo genome assembly of isolated myxobacteria.</title>
        <authorList>
            <person name="Stevens D.C."/>
        </authorList>
    </citation>
    <scope>NUCLEOTIDE SEQUENCE [LARGE SCALE GENOMIC DNA]</scope>
    <source>
        <strain evidence="2">SCPEA02</strain>
    </source>
</reference>
<keyword evidence="2" id="KW-1185">Reference proteome</keyword>
<dbReference type="EMBL" id="CP071090">
    <property type="protein sequence ID" value="QSQ27246.1"/>
    <property type="molecule type" value="Genomic_DNA"/>
</dbReference>
<evidence type="ECO:0000313" key="2">
    <source>
        <dbReference type="Proteomes" id="UP000662747"/>
    </source>
</evidence>
<evidence type="ECO:0000313" key="1">
    <source>
        <dbReference type="EMBL" id="QSQ27246.1"/>
    </source>
</evidence>
<organism evidence="1 2">
    <name type="scientific">Pyxidicoccus parkwayensis</name>
    <dbReference type="NCBI Taxonomy" id="2813578"/>
    <lineage>
        <taxon>Bacteria</taxon>
        <taxon>Pseudomonadati</taxon>
        <taxon>Myxococcota</taxon>
        <taxon>Myxococcia</taxon>
        <taxon>Myxococcales</taxon>
        <taxon>Cystobacterineae</taxon>
        <taxon>Myxococcaceae</taxon>
        <taxon>Pyxidicoccus</taxon>
    </lineage>
</organism>
<protein>
    <recommendedName>
        <fullName evidence="3">Lipoprotein</fullName>
    </recommendedName>
</protein>
<evidence type="ECO:0008006" key="3">
    <source>
        <dbReference type="Google" id="ProtNLM"/>
    </source>
</evidence>
<proteinExistence type="predicted"/>
<dbReference type="RefSeq" id="WP_206728772.1">
    <property type="nucleotide sequence ID" value="NZ_CP071090.1"/>
</dbReference>
<accession>A0ABX7P9Y1</accession>
<gene>
    <name evidence="1" type="ORF">JY651_21045</name>
</gene>
<dbReference type="Proteomes" id="UP000662747">
    <property type="component" value="Chromosome"/>
</dbReference>
<dbReference type="PROSITE" id="PS51257">
    <property type="entry name" value="PROKAR_LIPOPROTEIN"/>
    <property type="match status" value="1"/>
</dbReference>